<gene>
    <name evidence="7" type="ORF">PRZ48_005106</name>
</gene>
<keyword evidence="8" id="KW-1185">Reference proteome</keyword>
<feature type="compositionally biased region" description="Basic and acidic residues" evidence="5">
    <location>
        <begin position="1021"/>
        <end position="1040"/>
    </location>
</feature>
<evidence type="ECO:0000256" key="4">
    <source>
        <dbReference type="PROSITE-ProRule" id="PRU00452"/>
    </source>
</evidence>
<keyword evidence="1" id="KW-0479">Metal-binding</keyword>
<evidence type="ECO:0000313" key="8">
    <source>
        <dbReference type="Proteomes" id="UP001305779"/>
    </source>
</evidence>
<dbReference type="PANTHER" id="PTHR10782:SF4">
    <property type="entry name" value="TONALLI, ISOFORM E"/>
    <property type="match status" value="1"/>
</dbReference>
<dbReference type="PANTHER" id="PTHR10782">
    <property type="entry name" value="ZINC FINGER MIZ DOMAIN-CONTAINING PROTEIN"/>
    <property type="match status" value="1"/>
</dbReference>
<evidence type="ECO:0000256" key="2">
    <source>
        <dbReference type="ARBA" id="ARBA00022771"/>
    </source>
</evidence>
<dbReference type="Proteomes" id="UP001305779">
    <property type="component" value="Unassembled WGS sequence"/>
</dbReference>
<proteinExistence type="predicted"/>
<dbReference type="Pfam" id="PF02891">
    <property type="entry name" value="zf-MIZ"/>
    <property type="match status" value="1"/>
</dbReference>
<feature type="compositionally biased region" description="Polar residues" evidence="5">
    <location>
        <begin position="63"/>
        <end position="95"/>
    </location>
</feature>
<evidence type="ECO:0000313" key="7">
    <source>
        <dbReference type="EMBL" id="KAK4504190.1"/>
    </source>
</evidence>
<organism evidence="7 8">
    <name type="scientific">Zasmidium cellare</name>
    <name type="common">Wine cellar mold</name>
    <name type="synonym">Racodium cellare</name>
    <dbReference type="NCBI Taxonomy" id="395010"/>
    <lineage>
        <taxon>Eukaryota</taxon>
        <taxon>Fungi</taxon>
        <taxon>Dikarya</taxon>
        <taxon>Ascomycota</taxon>
        <taxon>Pezizomycotina</taxon>
        <taxon>Dothideomycetes</taxon>
        <taxon>Dothideomycetidae</taxon>
        <taxon>Mycosphaerellales</taxon>
        <taxon>Mycosphaerellaceae</taxon>
        <taxon>Zasmidium</taxon>
    </lineage>
</organism>
<evidence type="ECO:0000256" key="3">
    <source>
        <dbReference type="ARBA" id="ARBA00022833"/>
    </source>
</evidence>
<comment type="caution">
    <text evidence="7">The sequence shown here is derived from an EMBL/GenBank/DDBJ whole genome shotgun (WGS) entry which is preliminary data.</text>
</comment>
<name>A0ABR0ESF6_ZASCE</name>
<feature type="region of interest" description="Disordered" evidence="5">
    <location>
        <begin position="1021"/>
        <end position="1061"/>
    </location>
</feature>
<dbReference type="CDD" id="cd16650">
    <property type="entry name" value="SP-RING_PIAS-like"/>
    <property type="match status" value="1"/>
</dbReference>
<dbReference type="PROSITE" id="PS51044">
    <property type="entry name" value="ZF_SP_RING"/>
    <property type="match status" value="1"/>
</dbReference>
<feature type="compositionally biased region" description="Polar residues" evidence="5">
    <location>
        <begin position="630"/>
        <end position="641"/>
    </location>
</feature>
<keyword evidence="3" id="KW-0862">Zinc</keyword>
<dbReference type="EMBL" id="JAXOVC010000003">
    <property type="protein sequence ID" value="KAK4504190.1"/>
    <property type="molecule type" value="Genomic_DNA"/>
</dbReference>
<feature type="region of interest" description="Disordered" evidence="5">
    <location>
        <begin position="605"/>
        <end position="641"/>
    </location>
</feature>
<feature type="region of interest" description="Disordered" evidence="5">
    <location>
        <begin position="59"/>
        <end position="137"/>
    </location>
</feature>
<feature type="compositionally biased region" description="Polar residues" evidence="5">
    <location>
        <begin position="696"/>
        <end position="705"/>
    </location>
</feature>
<protein>
    <recommendedName>
        <fullName evidence="6">SP-RING-type domain-containing protein</fullName>
    </recommendedName>
</protein>
<dbReference type="Gene3D" id="3.30.40.10">
    <property type="entry name" value="Zinc/RING finger domain, C3HC4 (zinc finger)"/>
    <property type="match status" value="1"/>
</dbReference>
<reference evidence="7 8" key="1">
    <citation type="journal article" date="2023" name="G3 (Bethesda)">
        <title>A chromosome-level genome assembly of Zasmidium syzygii isolated from banana leaves.</title>
        <authorList>
            <person name="van Westerhoven A.C."/>
            <person name="Mehrabi R."/>
            <person name="Talebi R."/>
            <person name="Steentjes M.B.F."/>
            <person name="Corcolon B."/>
            <person name="Chong P.A."/>
            <person name="Kema G.H.J."/>
            <person name="Seidl M.F."/>
        </authorList>
    </citation>
    <scope>NUCLEOTIDE SEQUENCE [LARGE SCALE GENOMIC DNA]</scope>
    <source>
        <strain evidence="7 8">P124</strain>
    </source>
</reference>
<feature type="compositionally biased region" description="Low complexity" evidence="5">
    <location>
        <begin position="107"/>
        <end position="119"/>
    </location>
</feature>
<feature type="region of interest" description="Disordered" evidence="5">
    <location>
        <begin position="686"/>
        <end position="717"/>
    </location>
</feature>
<feature type="domain" description="SP-RING-type" evidence="6">
    <location>
        <begin position="909"/>
        <end position="1001"/>
    </location>
</feature>
<evidence type="ECO:0000256" key="1">
    <source>
        <dbReference type="ARBA" id="ARBA00022723"/>
    </source>
</evidence>
<feature type="compositionally biased region" description="Low complexity" evidence="5">
    <location>
        <begin position="605"/>
        <end position="629"/>
    </location>
</feature>
<dbReference type="InterPro" id="IPR013083">
    <property type="entry name" value="Znf_RING/FYVE/PHD"/>
</dbReference>
<evidence type="ECO:0000259" key="6">
    <source>
        <dbReference type="PROSITE" id="PS51044"/>
    </source>
</evidence>
<evidence type="ECO:0000256" key="5">
    <source>
        <dbReference type="SAM" id="MobiDB-lite"/>
    </source>
</evidence>
<keyword evidence="2 4" id="KW-0863">Zinc-finger</keyword>
<sequence length="1061" mass="117356">MKRRRIDGPVTANQIAESNRTLQILAGRHNRWMTGHTISSTHGEEDGQTATTGVEAVTAAATHSSGNRPTATATSLVDSTQSEAGTDAAPSTNGMSNGGGAQPVQERPASTASTSNARAPAPPPTRTPSAGPNLVQYEAPPSAVNEFTRTAFPTPATSNGRKSVDMMAWQTAQPSLPSPASSDDSPTFAAQALRRAAPPRNSIGAIATTRSSVVNSPLAPHQPSPLQHHMHVPMPGPGHPYQTSPIPQQAAHVGQLQSPMLQQQQHQHYQGQQSHRHSLPNGVQAQQIQGQGQPLRTPPILPSNGPTARQLAASRIPAHALLAQLDAKEAEMKQAGTLSPTDSGRIALLREAVQKNDWFYQVLSQLFCLRSANPMMLPQSVQDANNKCWDYLDVLICPNNTLNRGLVEFFAQFPESIMAIYSDRTDARDIYDMRVQAVKACLNKLPEHWDNFVRACKKMWAPPLVQDLHDILYLKTPVLQSTAFRAIARMLYGSAELDFKGVQAIERVHLLDQDYFYRYNHRRSPAEMKKAYSVLTSVFQSFQVWKQHFQDRAPNQRLPDFALTQSAAEFFQRLPPGVAPTQQPPAHAHRGSLQSAQILAIQQHPQLQQQQITHQQNQQQQQRVQAQFQAPSGRSSPMQQQNMVQMPAQLAELQALGARLQAGRAGMQSPATPMQNQGPRRIFPRAEEQPRPQPTNPDWTRSGLHQSHLRSPHLGPIEAKPGAPRLYRYVIGFGVPPTRLKKTVFTETIKFSITQKAMERIAKTDAPQSKGGSTYRHISETSLLYRLRCSAIPGGGLRNEAVWVIADNVWPDDMYFELNGTKLETRRKLHHGRYLPVDLTALLRLGENRLRVSRSRTKNDFKFRTPQYALAVEVIGVTTHDKIKGTIPRISATDSLAAIKKSLSGGDGDDDDLAVTSSALTIKLFDPYSGCKIFDIPARGKDCLHRDCFDLETFLEMCKRQHPGWPTVVDCWRCPLCRGDVRPQTLVVDEFLVQIREELEKQGLLNTREIVVNADGSWKPKAEERTGVRSPSLEREERGSMARSVSAAAPAPAPVEVIEID</sequence>
<accession>A0ABR0ESF6</accession>
<dbReference type="InterPro" id="IPR004181">
    <property type="entry name" value="Znf_MIZ"/>
</dbReference>